<dbReference type="EMBL" id="JAPQKT010000011">
    <property type="protein sequence ID" value="KAJ5216666.1"/>
    <property type="molecule type" value="Genomic_DNA"/>
</dbReference>
<dbReference type="Gene3D" id="3.50.50.60">
    <property type="entry name" value="FAD/NAD(P)-binding domain"/>
    <property type="match status" value="3"/>
</dbReference>
<reference evidence="1" key="2">
    <citation type="journal article" date="2023" name="IMA Fungus">
        <title>Comparative genomic study of the Penicillium genus elucidates a diverse pangenome and 15 lateral gene transfer events.</title>
        <authorList>
            <person name="Petersen C."/>
            <person name="Sorensen T."/>
            <person name="Nielsen M.R."/>
            <person name="Sondergaard T.E."/>
            <person name="Sorensen J.L."/>
            <person name="Fitzpatrick D.A."/>
            <person name="Frisvad J.C."/>
            <person name="Nielsen K.L."/>
        </authorList>
    </citation>
    <scope>NUCLEOTIDE SEQUENCE</scope>
    <source>
        <strain evidence="1">IBT 23319</strain>
    </source>
</reference>
<keyword evidence="2" id="KW-1185">Reference proteome</keyword>
<dbReference type="PANTHER" id="PTHR37417:SF2">
    <property type="entry name" value="67 KDA MYOSIN-CROSS-REACTIVE ANTIGEN FAMILY PROTEIN (AFU_ORTHOLOGUE AFUA_5G09970)"/>
    <property type="match status" value="1"/>
</dbReference>
<protein>
    <recommendedName>
        <fullName evidence="3">Oleate hydratase</fullName>
    </recommendedName>
</protein>
<dbReference type="AlphaFoldDB" id="A0A9W9TBQ2"/>
<gene>
    <name evidence="1" type="ORF">N7469_011531</name>
</gene>
<proteinExistence type="predicted"/>
<comment type="caution">
    <text evidence="1">The sequence shown here is derived from an EMBL/GenBank/DDBJ whole genome shotgun (WGS) entry which is preliminary data.</text>
</comment>
<dbReference type="GO" id="GO:0071949">
    <property type="term" value="F:FAD binding"/>
    <property type="evidence" value="ECO:0007669"/>
    <property type="project" value="InterPro"/>
</dbReference>
<dbReference type="Proteomes" id="UP001147733">
    <property type="component" value="Unassembled WGS sequence"/>
</dbReference>
<dbReference type="SUPFAM" id="SSF51905">
    <property type="entry name" value="FAD/NAD(P)-binding domain"/>
    <property type="match status" value="1"/>
</dbReference>
<organism evidence="1 2">
    <name type="scientific">Penicillium citrinum</name>
    <dbReference type="NCBI Taxonomy" id="5077"/>
    <lineage>
        <taxon>Eukaryota</taxon>
        <taxon>Fungi</taxon>
        <taxon>Dikarya</taxon>
        <taxon>Ascomycota</taxon>
        <taxon>Pezizomycotina</taxon>
        <taxon>Eurotiomycetes</taxon>
        <taxon>Eurotiomycetidae</taxon>
        <taxon>Eurotiales</taxon>
        <taxon>Aspergillaceae</taxon>
        <taxon>Penicillium</taxon>
    </lineage>
</organism>
<dbReference type="OrthoDB" id="545169at2759"/>
<dbReference type="GeneID" id="81389603"/>
<dbReference type="InterPro" id="IPR010354">
    <property type="entry name" value="Oleate_hydratase"/>
</dbReference>
<sequence length="539" mass="60436">MEQATAPVGHKRSPEHTEAWILGSDIPSLASAIYLIGHAKVPATKVHILDSHGAVGEVLHPTGNPSSGYDQFAGCLPVPIGAPLKELLASIPSAKVRGRSILDEIQTTKANRKSVTQKSRTLFLVQENGTLRDVLTTSLNLGLKHRFHLMKLMLTGEKRLGRSHIKDLLPDSFFQSTFWNIWSAQFGFQPWHSAAELRRCLRRYLSEFHTLEILNCLDITGYYQRESIFLPIYHYLQSLGVDFRFDTTVKNIVISPESDHRTVTCLDLMQSGAETSQNISPQDVVIATLGSTVSGCAVGTDEHQPVLQYIEPTEQLDESWSIWLELESTHSKFGNPYNFCTRQTQSMLESFTITTEDLAFFDHLISLSYSAPVSGMFIILRESRWKLNLCLPTQPVFRDQPPNVRILWGFALFPESKGDFIGKPMLHCSGAEVISELLSHLNFTGQLIRHTVLIPRVMPRMSSILLCRAQDDRPSVIPQKMSNIGLVGQFVDIPHYSCVDMSYGVLAAETAVSYMMGLHKPSVKLNSSFSTLLKVMFWE</sequence>
<evidence type="ECO:0000313" key="2">
    <source>
        <dbReference type="Proteomes" id="UP001147733"/>
    </source>
</evidence>
<reference evidence="1" key="1">
    <citation type="submission" date="2022-11" db="EMBL/GenBank/DDBJ databases">
        <authorList>
            <person name="Petersen C."/>
        </authorList>
    </citation>
    <scope>NUCLEOTIDE SEQUENCE</scope>
    <source>
        <strain evidence="1">IBT 23319</strain>
    </source>
</reference>
<dbReference type="Pfam" id="PF06100">
    <property type="entry name" value="MCRA"/>
    <property type="match status" value="1"/>
</dbReference>
<evidence type="ECO:0000313" key="1">
    <source>
        <dbReference type="EMBL" id="KAJ5216666.1"/>
    </source>
</evidence>
<name>A0A9W9TBQ2_PENCI</name>
<dbReference type="PANTHER" id="PTHR37417">
    <property type="entry name" value="67 KDA MYOSIN-CROSS-REACTIVE ANTIGEN FAMILY PROTEIN (AFU_ORTHOLOGUE AFUA_5G09970)"/>
    <property type="match status" value="1"/>
</dbReference>
<evidence type="ECO:0008006" key="3">
    <source>
        <dbReference type="Google" id="ProtNLM"/>
    </source>
</evidence>
<dbReference type="InterPro" id="IPR036188">
    <property type="entry name" value="FAD/NAD-bd_sf"/>
</dbReference>
<dbReference type="RefSeq" id="XP_056494945.1">
    <property type="nucleotide sequence ID" value="XM_056650436.1"/>
</dbReference>
<accession>A0A9W9TBQ2</accession>
<dbReference type="GO" id="GO:0050151">
    <property type="term" value="F:oleate hydratase activity"/>
    <property type="evidence" value="ECO:0007669"/>
    <property type="project" value="InterPro"/>
</dbReference>
<dbReference type="GO" id="GO:0006631">
    <property type="term" value="P:fatty acid metabolic process"/>
    <property type="evidence" value="ECO:0007669"/>
    <property type="project" value="InterPro"/>
</dbReference>